<evidence type="ECO:0000313" key="1">
    <source>
        <dbReference type="EMBL" id="WLI74647.1"/>
    </source>
</evidence>
<accession>A0ABY9H831</accession>
<dbReference type="PANTHER" id="PTHR31497">
    <property type="entry name" value="AUTOCRINE PROLIFERATION REPRESSOR PROTEIN A"/>
    <property type="match status" value="1"/>
</dbReference>
<sequence length="470" mass="51892">MLEKSSRETLPMRPATLLFWLACLLPLTAIADDTPASSPESALSAYVASAGADFHWEEVARHRLLGTETRLIELASQRWRGTLWRHQLWLIDPTEGRGAPHALLFIGSGTWPAEGEPSREPPRDAASFVALARALETPVAVLRQVPFQPLLGGLTEDALIAETFVRFLDAPEETDWPLLLPMVNSAVRAMDTLQALTADWAAPLETFTLTGASKRGWTTWLTAAVAPRVAALAPMVFDILDMEPQLAHQRRVWGAPSTQIADYTERGIDARLDSDAGRALQAMVDPYRYRERLTQPKLLVLASNDAYWPVDALNLYWHALPEPRHVLYLPNQGHRLRDYARLLPSLAAFHRRVSRGEPLPTLDWTFDCEAERVTLRVSAGEPVDEARAWVARAPVRDFREARWEPHPLAADGAGLALSLPRPDSGYLALFGELQFTAAPDERLTLSTTVQVVDRAAGEATQAGCPAPPGS</sequence>
<keyword evidence="2" id="KW-1185">Reference proteome</keyword>
<dbReference type="Proteomes" id="UP001235344">
    <property type="component" value="Chromosome"/>
</dbReference>
<gene>
    <name evidence="1" type="ORF">B6N23_07125</name>
</gene>
<dbReference type="InterPro" id="IPR009199">
    <property type="entry name" value="PhoPQ-act_pathogen-rel_PqaA"/>
</dbReference>
<dbReference type="Gene3D" id="3.40.50.1820">
    <property type="entry name" value="alpha/beta hydrolase"/>
    <property type="match status" value="1"/>
</dbReference>
<dbReference type="PIRSF" id="PIRSF014728">
    <property type="entry name" value="PqaA"/>
    <property type="match status" value="1"/>
</dbReference>
<dbReference type="SUPFAM" id="SSF53474">
    <property type="entry name" value="alpha/beta-Hydrolases"/>
    <property type="match status" value="1"/>
</dbReference>
<dbReference type="PANTHER" id="PTHR31497:SF0">
    <property type="entry name" value="AUTOCRINE PROLIFERATION REPRESSOR PROTEIN A"/>
    <property type="match status" value="1"/>
</dbReference>
<proteinExistence type="predicted"/>
<evidence type="ECO:0000313" key="2">
    <source>
        <dbReference type="Proteomes" id="UP001235344"/>
    </source>
</evidence>
<dbReference type="RefSeq" id="WP_305503205.1">
    <property type="nucleotide sequence ID" value="NZ_CP131913.1"/>
</dbReference>
<reference evidence="1 2" key="1">
    <citation type="submission" date="2023-08" db="EMBL/GenBank/DDBJ databases">
        <title>Transcriptome Analysis of Halomonas alkalicola CICC 11012s to Identify the Genes Involved in Alkaline Tolerances.</title>
        <authorList>
            <person name="Zhai L."/>
        </authorList>
    </citation>
    <scope>NUCLEOTIDE SEQUENCE [LARGE SCALE GENOMIC DNA]</scope>
    <source>
        <strain evidence="1 2">CICC 11012s</strain>
    </source>
</reference>
<organism evidence="1 2">
    <name type="scientific">Halomonas alkalicola</name>
    <dbReference type="NCBI Taxonomy" id="1930622"/>
    <lineage>
        <taxon>Bacteria</taxon>
        <taxon>Pseudomonadati</taxon>
        <taxon>Pseudomonadota</taxon>
        <taxon>Gammaproteobacteria</taxon>
        <taxon>Oceanospirillales</taxon>
        <taxon>Halomonadaceae</taxon>
        <taxon>Halomonas</taxon>
    </lineage>
</organism>
<dbReference type="InterPro" id="IPR029058">
    <property type="entry name" value="AB_hydrolase_fold"/>
</dbReference>
<dbReference type="Pfam" id="PF10142">
    <property type="entry name" value="PhoPQ_related"/>
    <property type="match status" value="1"/>
</dbReference>
<dbReference type="EMBL" id="CP131913">
    <property type="protein sequence ID" value="WLI74647.1"/>
    <property type="molecule type" value="Genomic_DNA"/>
</dbReference>
<name>A0ABY9H831_9GAMM</name>
<protein>
    <submittedName>
        <fullName evidence="1">PhoPQ-activated protein PqaA family protein</fullName>
    </submittedName>
</protein>